<dbReference type="InterPro" id="IPR001457">
    <property type="entry name" value="NADH_UbQ/plastoQ_OxRdtase_su6"/>
</dbReference>
<accession>A0A346RIG1</accession>
<comment type="function">
    <text evidence="15">Core subunit of the mitochondrial membrane respiratory chain NADH dehydrogenase (Complex I) which catalyzes electron transfer from NADH through the respiratory chain, using ubiquinone as an electron acceptor. Essential for the catalytic activity and assembly of complex I.</text>
</comment>
<evidence type="ECO:0000256" key="13">
    <source>
        <dbReference type="ARBA" id="ARBA00023136"/>
    </source>
</evidence>
<gene>
    <name evidence="16" type="primary">nad6</name>
</gene>
<keyword evidence="9 15" id="KW-0249">Electron transport</keyword>
<evidence type="ECO:0000256" key="7">
    <source>
        <dbReference type="ARBA" id="ARBA00022692"/>
    </source>
</evidence>
<dbReference type="AlphaFoldDB" id="A0A346RIG1"/>
<feature type="transmembrane region" description="Helical" evidence="15">
    <location>
        <begin position="132"/>
        <end position="153"/>
    </location>
</feature>
<evidence type="ECO:0000313" key="16">
    <source>
        <dbReference type="EMBL" id="AXS65858.1"/>
    </source>
</evidence>
<evidence type="ECO:0000256" key="1">
    <source>
        <dbReference type="ARBA" id="ARBA00004225"/>
    </source>
</evidence>
<evidence type="ECO:0000256" key="5">
    <source>
        <dbReference type="ARBA" id="ARBA00022448"/>
    </source>
</evidence>
<dbReference type="PANTHER" id="PTHR11435:SF1">
    <property type="entry name" value="NADH-UBIQUINONE OXIDOREDUCTASE CHAIN 6"/>
    <property type="match status" value="1"/>
</dbReference>
<keyword evidence="10 15" id="KW-1133">Transmembrane helix</keyword>
<evidence type="ECO:0000256" key="10">
    <source>
        <dbReference type="ARBA" id="ARBA00022989"/>
    </source>
</evidence>
<keyword evidence="8 15" id="KW-1278">Translocase</keyword>
<keyword evidence="11 15" id="KW-0520">NAD</keyword>
<geneLocation type="mitochondrion" evidence="16"/>
<proteinExistence type="inferred from homology"/>
<keyword evidence="12 15" id="KW-0496">Mitochondrion</keyword>
<evidence type="ECO:0000256" key="15">
    <source>
        <dbReference type="RuleBase" id="RU004430"/>
    </source>
</evidence>
<keyword evidence="13 15" id="KW-0472">Membrane</keyword>
<evidence type="ECO:0000256" key="3">
    <source>
        <dbReference type="ARBA" id="ARBA00012944"/>
    </source>
</evidence>
<organism evidence="16">
    <name type="scientific">Cucujoidea sp. 16 KM-2017</name>
    <dbReference type="NCBI Taxonomy" id="2219352"/>
    <lineage>
        <taxon>Eukaryota</taxon>
        <taxon>Metazoa</taxon>
        <taxon>Ecdysozoa</taxon>
        <taxon>Arthropoda</taxon>
        <taxon>Hexapoda</taxon>
        <taxon>Insecta</taxon>
        <taxon>Pterygota</taxon>
        <taxon>Neoptera</taxon>
        <taxon>Endopterygota</taxon>
        <taxon>Coleoptera</taxon>
        <taxon>Polyphaga</taxon>
        <taxon>Cucujiformia</taxon>
    </lineage>
</organism>
<evidence type="ECO:0000256" key="12">
    <source>
        <dbReference type="ARBA" id="ARBA00023128"/>
    </source>
</evidence>
<dbReference type="GO" id="GO:0008137">
    <property type="term" value="F:NADH dehydrogenase (ubiquinone) activity"/>
    <property type="evidence" value="ECO:0007669"/>
    <property type="project" value="UniProtKB-EC"/>
</dbReference>
<dbReference type="Pfam" id="PF00499">
    <property type="entry name" value="Oxidored_q3"/>
    <property type="match status" value="1"/>
</dbReference>
<comment type="subcellular location">
    <subcellularLocation>
        <location evidence="1 15">Mitochondrion membrane</location>
        <topology evidence="1 15">Multi-pass membrane protein</topology>
    </subcellularLocation>
</comment>
<keyword evidence="6 15" id="KW-0679">Respiratory chain</keyword>
<reference evidence="16" key="1">
    <citation type="journal article" date="2018" name="J. ISSAAS">
        <title>The contribution of mitochondrial metagenomics to large-scale data mining and phylogenetic analysis of Coleoptera.</title>
        <authorList>
            <person name="Miller K."/>
            <person name="Linard B."/>
            <person name="Motyka M."/>
            <person name="Bocek M."/>
            <person name="Vogler A.P."/>
        </authorList>
    </citation>
    <scope>NUCLEOTIDE SEQUENCE</scope>
</reference>
<keyword evidence="15" id="KW-0830">Ubiquinone</keyword>
<keyword evidence="7 15" id="KW-0812">Transmembrane</keyword>
<evidence type="ECO:0000256" key="2">
    <source>
        <dbReference type="ARBA" id="ARBA00005698"/>
    </source>
</evidence>
<feature type="transmembrane region" description="Helical" evidence="15">
    <location>
        <begin position="42"/>
        <end position="64"/>
    </location>
</feature>
<name>A0A346RIG1_9CUCU</name>
<comment type="similarity">
    <text evidence="2 15">Belongs to the complex I subunit 6 family.</text>
</comment>
<evidence type="ECO:0000256" key="6">
    <source>
        <dbReference type="ARBA" id="ARBA00022660"/>
    </source>
</evidence>
<comment type="catalytic activity">
    <reaction evidence="14 15">
        <text>a ubiquinone + NADH + 5 H(+)(in) = a ubiquinol + NAD(+) + 4 H(+)(out)</text>
        <dbReference type="Rhea" id="RHEA:29091"/>
        <dbReference type="Rhea" id="RHEA-COMP:9565"/>
        <dbReference type="Rhea" id="RHEA-COMP:9566"/>
        <dbReference type="ChEBI" id="CHEBI:15378"/>
        <dbReference type="ChEBI" id="CHEBI:16389"/>
        <dbReference type="ChEBI" id="CHEBI:17976"/>
        <dbReference type="ChEBI" id="CHEBI:57540"/>
        <dbReference type="ChEBI" id="CHEBI:57945"/>
        <dbReference type="EC" id="7.1.1.2"/>
    </reaction>
</comment>
<dbReference type="GO" id="GO:0031966">
    <property type="term" value="C:mitochondrial membrane"/>
    <property type="evidence" value="ECO:0007669"/>
    <property type="project" value="UniProtKB-SubCell"/>
</dbReference>
<protein>
    <recommendedName>
        <fullName evidence="4 15">NADH-ubiquinone oxidoreductase chain 6</fullName>
        <ecNumber evidence="3 15">7.1.1.2</ecNumber>
    </recommendedName>
</protein>
<keyword evidence="5 15" id="KW-0813">Transport</keyword>
<evidence type="ECO:0000256" key="8">
    <source>
        <dbReference type="ARBA" id="ARBA00022967"/>
    </source>
</evidence>
<dbReference type="InterPro" id="IPR050269">
    <property type="entry name" value="ComplexI_Subunit6"/>
</dbReference>
<evidence type="ECO:0000256" key="11">
    <source>
        <dbReference type="ARBA" id="ARBA00023027"/>
    </source>
</evidence>
<dbReference type="EMBL" id="MG193446">
    <property type="protein sequence ID" value="AXS65858.1"/>
    <property type="molecule type" value="Genomic_DNA"/>
</dbReference>
<dbReference type="PANTHER" id="PTHR11435">
    <property type="entry name" value="NADH UBIQUINONE OXIDOREDUCTASE SUBUNIT ND6"/>
    <property type="match status" value="1"/>
</dbReference>
<evidence type="ECO:0000256" key="9">
    <source>
        <dbReference type="ARBA" id="ARBA00022982"/>
    </source>
</evidence>
<sequence>MLLTLSFCLSLTFLFMNHPLSLGFVLLMQTIVISLLTGLLNYNFWFSYILFLVMVGGMLILFIYMTSITSNKKFKFNYILFLTISFILLFSLMLFFIDQYMLNYMTMNINTLSFETKIQDYSLNKYMNYPNYFTLFMLFIYLFITLIAVTKISNIKSGPLRQKF</sequence>
<evidence type="ECO:0000256" key="4">
    <source>
        <dbReference type="ARBA" id="ARBA00021095"/>
    </source>
</evidence>
<dbReference type="EC" id="7.1.1.2" evidence="3 15"/>
<feature type="transmembrane region" description="Helical" evidence="15">
    <location>
        <begin position="76"/>
        <end position="97"/>
    </location>
</feature>
<evidence type="ECO:0000256" key="14">
    <source>
        <dbReference type="ARBA" id="ARBA00049551"/>
    </source>
</evidence>